<evidence type="ECO:0000256" key="4">
    <source>
        <dbReference type="RuleBase" id="RU362032"/>
    </source>
</evidence>
<dbReference type="PANTHER" id="PTHR35530">
    <property type="entry name" value="TAUTOMERASE-RELATED"/>
    <property type="match status" value="1"/>
</dbReference>
<gene>
    <name evidence="6" type="ORF">A11S_1833</name>
</gene>
<dbReference type="InterPro" id="IPR018191">
    <property type="entry name" value="4-OT"/>
</dbReference>
<dbReference type="HOGENOM" id="CLU_148073_5_1_5"/>
<dbReference type="STRING" id="349215.A11S_1833"/>
<dbReference type="SUPFAM" id="SSF55331">
    <property type="entry name" value="Tautomerase/MIF"/>
    <property type="match status" value="1"/>
</dbReference>
<dbReference type="NCBIfam" id="NF002571">
    <property type="entry name" value="PRK02220.1"/>
    <property type="match status" value="1"/>
</dbReference>
<protein>
    <recommendedName>
        <fullName evidence="4">Tautomerase</fullName>
        <ecNumber evidence="4">5.3.2.-</ecNumber>
    </recommendedName>
</protein>
<dbReference type="EC" id="5.3.2.-" evidence="4"/>
<evidence type="ECO:0000256" key="3">
    <source>
        <dbReference type="PIRSR" id="PIRSR618191-1"/>
    </source>
</evidence>
<evidence type="ECO:0000256" key="1">
    <source>
        <dbReference type="ARBA" id="ARBA00006723"/>
    </source>
</evidence>
<dbReference type="EMBL" id="CP003538">
    <property type="protein sequence ID" value="AGH98635.1"/>
    <property type="molecule type" value="Genomic_DNA"/>
</dbReference>
<dbReference type="KEGG" id="man:A11S_1833"/>
<keyword evidence="2 4" id="KW-0413">Isomerase</keyword>
<feature type="active site" description="Proton acceptor; via imino nitrogen" evidence="3">
    <location>
        <position position="2"/>
    </location>
</feature>
<evidence type="ECO:0000259" key="5">
    <source>
        <dbReference type="Pfam" id="PF01361"/>
    </source>
</evidence>
<sequence>MPIVQIHLIEGRTVDQKRALVEKVTAAVCESVNVTPEHVKIILSDMAKHDYAIGGVLKLDEKK</sequence>
<dbReference type="Gene3D" id="3.30.429.10">
    <property type="entry name" value="Macrophage Migration Inhibitory Factor"/>
    <property type="match status" value="1"/>
</dbReference>
<dbReference type="NCBIfam" id="NF001966">
    <property type="entry name" value="PRK00745.1"/>
    <property type="match status" value="1"/>
</dbReference>
<reference evidence="6 7" key="1">
    <citation type="journal article" date="2013" name="ISME J.">
        <title>By their genes ye shall know them: genomic signatures of predatory bacteria.</title>
        <authorList>
            <person name="Pasternak Z."/>
            <person name="Pietrokovski S."/>
            <person name="Rotem O."/>
            <person name="Gophna U."/>
            <person name="Lurie-Weinberger M.N."/>
            <person name="Jurkevitch E."/>
        </authorList>
    </citation>
    <scope>NUCLEOTIDE SEQUENCE [LARGE SCALE GENOMIC DNA]</scope>
    <source>
        <strain evidence="6">EPB</strain>
    </source>
</reference>
<organism evidence="6 7">
    <name type="scientific">Micavibrio aeruginosavorus EPB</name>
    <dbReference type="NCBI Taxonomy" id="349215"/>
    <lineage>
        <taxon>Bacteria</taxon>
        <taxon>Pseudomonadati</taxon>
        <taxon>Bdellovibrionota</taxon>
        <taxon>Bdellovibrionia</taxon>
        <taxon>Bdellovibrionales</taxon>
        <taxon>Pseudobdellovibrionaceae</taxon>
        <taxon>Micavibrio</taxon>
    </lineage>
</organism>
<dbReference type="Proteomes" id="UP000011932">
    <property type="component" value="Chromosome"/>
</dbReference>
<dbReference type="PANTHER" id="PTHR35530:SF1">
    <property type="entry name" value="2-HYDROXYMUCONATE TAUTOMERASE"/>
    <property type="match status" value="1"/>
</dbReference>
<feature type="domain" description="4-oxalocrotonate tautomerase-like" evidence="5">
    <location>
        <begin position="2"/>
        <end position="58"/>
    </location>
</feature>
<dbReference type="InterPro" id="IPR014347">
    <property type="entry name" value="Tautomerase/MIF_sf"/>
</dbReference>
<proteinExistence type="inferred from homology"/>
<dbReference type="InterPro" id="IPR004370">
    <property type="entry name" value="4-OT-like_dom"/>
</dbReference>
<evidence type="ECO:0000313" key="6">
    <source>
        <dbReference type="EMBL" id="AGH98635.1"/>
    </source>
</evidence>
<dbReference type="AlphaFoldDB" id="M4VJH1"/>
<dbReference type="RefSeq" id="WP_015468163.1">
    <property type="nucleotide sequence ID" value="NC_020812.1"/>
</dbReference>
<dbReference type="OrthoDB" id="7867220at2"/>
<comment type="similarity">
    <text evidence="1 4">Belongs to the 4-oxalocrotonate tautomerase family.</text>
</comment>
<dbReference type="GO" id="GO:0016853">
    <property type="term" value="F:isomerase activity"/>
    <property type="evidence" value="ECO:0007669"/>
    <property type="project" value="UniProtKB-UniRule"/>
</dbReference>
<evidence type="ECO:0000256" key="2">
    <source>
        <dbReference type="ARBA" id="ARBA00023235"/>
    </source>
</evidence>
<dbReference type="Pfam" id="PF01361">
    <property type="entry name" value="Tautomerase"/>
    <property type="match status" value="1"/>
</dbReference>
<accession>M4VJH1</accession>
<name>M4VJH1_9BACT</name>
<evidence type="ECO:0000313" key="7">
    <source>
        <dbReference type="Proteomes" id="UP000011932"/>
    </source>
</evidence>
<dbReference type="NCBIfam" id="TIGR00013">
    <property type="entry name" value="taut"/>
    <property type="match status" value="1"/>
</dbReference>